<gene>
    <name evidence="2" type="ORF">E2C01_006581</name>
</gene>
<organism evidence="2 3">
    <name type="scientific">Portunus trituberculatus</name>
    <name type="common">Swimming crab</name>
    <name type="synonym">Neptunus trituberculatus</name>
    <dbReference type="NCBI Taxonomy" id="210409"/>
    <lineage>
        <taxon>Eukaryota</taxon>
        <taxon>Metazoa</taxon>
        <taxon>Ecdysozoa</taxon>
        <taxon>Arthropoda</taxon>
        <taxon>Crustacea</taxon>
        <taxon>Multicrustacea</taxon>
        <taxon>Malacostraca</taxon>
        <taxon>Eumalacostraca</taxon>
        <taxon>Eucarida</taxon>
        <taxon>Decapoda</taxon>
        <taxon>Pleocyemata</taxon>
        <taxon>Brachyura</taxon>
        <taxon>Eubrachyura</taxon>
        <taxon>Portunoidea</taxon>
        <taxon>Portunidae</taxon>
        <taxon>Portuninae</taxon>
        <taxon>Portunus</taxon>
    </lineage>
</organism>
<evidence type="ECO:0000313" key="2">
    <source>
        <dbReference type="EMBL" id="MPC13833.1"/>
    </source>
</evidence>
<dbReference type="Proteomes" id="UP000324222">
    <property type="component" value="Unassembled WGS sequence"/>
</dbReference>
<accession>A0A5B7D273</accession>
<comment type="caution">
    <text evidence="2">The sequence shown here is derived from an EMBL/GenBank/DDBJ whole genome shotgun (WGS) entry which is preliminary data.</text>
</comment>
<dbReference type="AlphaFoldDB" id="A0A5B7D273"/>
<sequence length="80" mass="8312">MEGLADTDTKPQYKLKKTHNSCGSGGGGGGGGGCGDDDAELRLTAERVLIKVSSLHCSAKQLSPSKHVSYKLGGYNVRMS</sequence>
<dbReference type="EMBL" id="VSRR010000309">
    <property type="protein sequence ID" value="MPC13833.1"/>
    <property type="molecule type" value="Genomic_DNA"/>
</dbReference>
<proteinExistence type="predicted"/>
<feature type="compositionally biased region" description="Gly residues" evidence="1">
    <location>
        <begin position="23"/>
        <end position="34"/>
    </location>
</feature>
<feature type="region of interest" description="Disordered" evidence="1">
    <location>
        <begin position="1"/>
        <end position="36"/>
    </location>
</feature>
<keyword evidence="3" id="KW-1185">Reference proteome</keyword>
<protein>
    <submittedName>
        <fullName evidence="2">Uncharacterized protein</fullName>
    </submittedName>
</protein>
<evidence type="ECO:0000256" key="1">
    <source>
        <dbReference type="SAM" id="MobiDB-lite"/>
    </source>
</evidence>
<evidence type="ECO:0000313" key="3">
    <source>
        <dbReference type="Proteomes" id="UP000324222"/>
    </source>
</evidence>
<name>A0A5B7D273_PORTR</name>
<reference evidence="2 3" key="1">
    <citation type="submission" date="2019-05" db="EMBL/GenBank/DDBJ databases">
        <title>Another draft genome of Portunus trituberculatus and its Hox gene families provides insights of decapod evolution.</title>
        <authorList>
            <person name="Jeong J.-H."/>
            <person name="Song I."/>
            <person name="Kim S."/>
            <person name="Choi T."/>
            <person name="Kim D."/>
            <person name="Ryu S."/>
            <person name="Kim W."/>
        </authorList>
    </citation>
    <scope>NUCLEOTIDE SEQUENCE [LARGE SCALE GENOMIC DNA]</scope>
    <source>
        <tissue evidence="2">Muscle</tissue>
    </source>
</reference>